<name>A0A815IWH1_ADIRI</name>
<feature type="region of interest" description="Disordered" evidence="1">
    <location>
        <begin position="324"/>
        <end position="348"/>
    </location>
</feature>
<gene>
    <name evidence="3" type="ORF">EDS130_LOCUS34386</name>
    <name evidence="2" type="ORF">XAT740_LOCUS12185</name>
</gene>
<dbReference type="Proteomes" id="UP000663852">
    <property type="component" value="Unassembled WGS sequence"/>
</dbReference>
<evidence type="ECO:0000313" key="4">
    <source>
        <dbReference type="Proteomes" id="UP000663828"/>
    </source>
</evidence>
<comment type="caution">
    <text evidence="3">The sequence shown here is derived from an EMBL/GenBank/DDBJ whole genome shotgun (WGS) entry which is preliminary data.</text>
</comment>
<evidence type="ECO:0000256" key="1">
    <source>
        <dbReference type="SAM" id="MobiDB-lite"/>
    </source>
</evidence>
<proteinExistence type="predicted"/>
<organism evidence="3 5">
    <name type="scientific">Adineta ricciae</name>
    <name type="common">Rotifer</name>
    <dbReference type="NCBI Taxonomy" id="249248"/>
    <lineage>
        <taxon>Eukaryota</taxon>
        <taxon>Metazoa</taxon>
        <taxon>Spiralia</taxon>
        <taxon>Gnathifera</taxon>
        <taxon>Rotifera</taxon>
        <taxon>Eurotatoria</taxon>
        <taxon>Bdelloidea</taxon>
        <taxon>Adinetida</taxon>
        <taxon>Adinetidae</taxon>
        <taxon>Adineta</taxon>
    </lineage>
</organism>
<reference evidence="3" key="1">
    <citation type="submission" date="2021-02" db="EMBL/GenBank/DDBJ databases">
        <authorList>
            <person name="Nowell W R."/>
        </authorList>
    </citation>
    <scope>NUCLEOTIDE SEQUENCE</scope>
</reference>
<feature type="compositionally biased region" description="Basic residues" evidence="1">
    <location>
        <begin position="329"/>
        <end position="340"/>
    </location>
</feature>
<keyword evidence="4" id="KW-1185">Reference proteome</keyword>
<evidence type="ECO:0000313" key="5">
    <source>
        <dbReference type="Proteomes" id="UP000663852"/>
    </source>
</evidence>
<accession>A0A815IWH1</accession>
<protein>
    <submittedName>
        <fullName evidence="3">Uncharacterized protein</fullName>
    </submittedName>
</protein>
<evidence type="ECO:0000313" key="3">
    <source>
        <dbReference type="EMBL" id="CAF1371236.1"/>
    </source>
</evidence>
<dbReference type="AlphaFoldDB" id="A0A815IWH1"/>
<dbReference type="Proteomes" id="UP000663828">
    <property type="component" value="Unassembled WGS sequence"/>
</dbReference>
<dbReference type="EMBL" id="CAJNOJ010000287">
    <property type="protein sequence ID" value="CAF1371236.1"/>
    <property type="molecule type" value="Genomic_DNA"/>
</dbReference>
<dbReference type="OrthoDB" id="10000039at2759"/>
<dbReference type="EMBL" id="CAJNOR010000684">
    <property type="protein sequence ID" value="CAF0981090.1"/>
    <property type="molecule type" value="Genomic_DNA"/>
</dbReference>
<evidence type="ECO:0000313" key="2">
    <source>
        <dbReference type="EMBL" id="CAF0981090.1"/>
    </source>
</evidence>
<sequence length="348" mass="40256">MKKRTIQSSSSRLLTTNNRSINKLLSNIKSQERSLQLKSYLTPQYLHSPVNDEHSTISNTSQSIPNINPSIDFEQLSTKDNLQEDVQLSEISSRKYRTTRSITSSSSTSKNSRDEPLLAPDTLIVGNLYLLNELYPSINHEQMNGAPLAFLGAEKLLRTRIDWRKVQYLLSVYHIELIIDLILSRPSFIREIPKVMNFSLYRSLTRTVSGRLFFDSGENKAGIHQCDRKQINRKFTVEDLASIHRREFHIINSNTTHEHRFISLCENLFPIYSYQSQSNHWKTYLNKSIYHPTSMSDIVSDITMDNSEIQHINTLLTLNRTFSPSVKSSSRRSSHSRKSISQKQIYQK</sequence>